<evidence type="ECO:0000259" key="4">
    <source>
        <dbReference type="Pfam" id="PF01393"/>
    </source>
</evidence>
<dbReference type="AlphaFoldDB" id="A0A0J9WS72"/>
<comment type="subcellular location">
    <subcellularLocation>
        <location evidence="1">Nucleus</location>
    </subcellularLocation>
</comment>
<reference evidence="5" key="1">
    <citation type="submission" date="2007-04" db="EMBL/GenBank/DDBJ databases">
        <authorList>
            <consortium name="The Broad Institute Genome Sequencing Platform"/>
            <person name="Birren B."/>
            <person name="Lander E."/>
            <person name="Galagan J."/>
            <person name="Nusbaum C."/>
            <person name="Devon K."/>
            <person name="Ma L.-J."/>
            <person name="Jaffe D."/>
            <person name="Butler J."/>
            <person name="Alvarez P."/>
            <person name="Gnerre S."/>
            <person name="Grabherr M."/>
            <person name="Kleber M."/>
            <person name="Mauceli E."/>
            <person name="Brockman W."/>
            <person name="MacCallum I.A."/>
            <person name="Young S."/>
            <person name="LaButti K."/>
            <person name="DeCaprio D."/>
            <person name="Crawford M."/>
            <person name="Koehrsen M."/>
            <person name="Engels R."/>
            <person name="Montgomery P."/>
            <person name="Pearson M."/>
            <person name="Howarth C."/>
            <person name="Larson L."/>
            <person name="White J."/>
            <person name="O'Leary S."/>
            <person name="Kodira C."/>
            <person name="Zeng Q."/>
            <person name="Yandava C."/>
            <person name="Alvarado L."/>
            <person name="Kistler C."/>
            <person name="Shim W.-B."/>
            <person name="Kang S."/>
            <person name="Woloshuk C."/>
        </authorList>
    </citation>
    <scope>NUCLEOTIDE SEQUENCE</scope>
    <source>
        <strain evidence="5">4287</strain>
    </source>
</reference>
<evidence type="ECO:0000256" key="1">
    <source>
        <dbReference type="ARBA" id="ARBA00004123"/>
    </source>
</evidence>
<evidence type="ECO:0000313" key="6">
    <source>
        <dbReference type="Proteomes" id="UP000009097"/>
    </source>
</evidence>
<dbReference type="KEGG" id="fox:FOXG_20918"/>
<dbReference type="OrthoDB" id="433924at2759"/>
<keyword evidence="3" id="KW-0539">Nucleus</keyword>
<comment type="subunit">
    <text evidence="2">Component of the NuA4 histone acetyltransferase complex.</text>
</comment>
<evidence type="ECO:0000256" key="3">
    <source>
        <dbReference type="ARBA" id="ARBA00023242"/>
    </source>
</evidence>
<dbReference type="Proteomes" id="UP000009097">
    <property type="component" value="Unassembled WGS sequence"/>
</dbReference>
<proteinExistence type="predicted"/>
<dbReference type="GeneID" id="28961624"/>
<gene>
    <name evidence="5" type="ORF">FOXG_20918</name>
</gene>
<accession>A0A0J9WS72</accession>
<feature type="domain" description="Chromo shadow" evidence="4">
    <location>
        <begin position="39"/>
        <end position="76"/>
    </location>
</feature>
<protein>
    <recommendedName>
        <fullName evidence="4">Chromo shadow domain-containing protein</fullName>
    </recommendedName>
</protein>
<dbReference type="Gene3D" id="2.40.50.40">
    <property type="match status" value="1"/>
</dbReference>
<organism evidence="5 6">
    <name type="scientific">Fusarium oxysporum f. sp. lycopersici (strain 4287 / CBS 123668 / FGSC 9935 / NRRL 34936)</name>
    <name type="common">Fusarium vascular wilt of tomato</name>
    <dbReference type="NCBI Taxonomy" id="426428"/>
    <lineage>
        <taxon>Eukaryota</taxon>
        <taxon>Fungi</taxon>
        <taxon>Dikarya</taxon>
        <taxon>Ascomycota</taxon>
        <taxon>Pezizomycotina</taxon>
        <taxon>Sordariomycetes</taxon>
        <taxon>Hypocreomycetidae</taxon>
        <taxon>Hypocreales</taxon>
        <taxon>Nectriaceae</taxon>
        <taxon>Fusarium</taxon>
        <taxon>Fusarium oxysporum species complex</taxon>
    </lineage>
</organism>
<sequence length="105" mass="12321">MKTRSQTKAEERSSYPCIRNLTHRGELSIAYMKFTPAENKYTMGVRWPDGKVSEHDRQDIYVKNPQEVIKFYESCLQVPVSNIKTINNTAQWRLVLSKEERALLE</sequence>
<evidence type="ECO:0000256" key="2">
    <source>
        <dbReference type="ARBA" id="ARBA00011353"/>
    </source>
</evidence>
<dbReference type="GO" id="GO:0005634">
    <property type="term" value="C:nucleus"/>
    <property type="evidence" value="ECO:0007669"/>
    <property type="project" value="UniProtKB-SubCell"/>
</dbReference>
<evidence type="ECO:0000313" key="5">
    <source>
        <dbReference type="EMBL" id="KNB13777.1"/>
    </source>
</evidence>
<dbReference type="VEuPathDB" id="FungiDB:FOXG_20918"/>
<dbReference type="EMBL" id="DS231713">
    <property type="protein sequence ID" value="KNB13777.1"/>
    <property type="molecule type" value="Genomic_DNA"/>
</dbReference>
<dbReference type="SUPFAM" id="SSF54160">
    <property type="entry name" value="Chromo domain-like"/>
    <property type="match status" value="1"/>
</dbReference>
<dbReference type="InterPro" id="IPR016197">
    <property type="entry name" value="Chromo-like_dom_sf"/>
</dbReference>
<name>A0A0J9WS72_FUSO4</name>
<reference evidence="5" key="2">
    <citation type="journal article" date="2010" name="Nature">
        <title>Comparative genomics reveals mobile pathogenicity chromosomes in Fusarium.</title>
        <authorList>
            <person name="Ma L.J."/>
            <person name="van der Does H.C."/>
            <person name="Borkovich K.A."/>
            <person name="Coleman J.J."/>
            <person name="Daboussi M.J."/>
            <person name="Di Pietro A."/>
            <person name="Dufresne M."/>
            <person name="Freitag M."/>
            <person name="Grabherr M."/>
            <person name="Henrissat B."/>
            <person name="Houterman P.M."/>
            <person name="Kang S."/>
            <person name="Shim W.B."/>
            <person name="Woloshuk C."/>
            <person name="Xie X."/>
            <person name="Xu J.R."/>
            <person name="Antoniw J."/>
            <person name="Baker S.E."/>
            <person name="Bluhm B.H."/>
            <person name="Breakspear A."/>
            <person name="Brown D.W."/>
            <person name="Butchko R.A."/>
            <person name="Chapman S."/>
            <person name="Coulson R."/>
            <person name="Coutinho P.M."/>
            <person name="Danchin E.G."/>
            <person name="Diener A."/>
            <person name="Gale L.R."/>
            <person name="Gardiner D.M."/>
            <person name="Goff S."/>
            <person name="Hammond-Kosack K.E."/>
            <person name="Hilburn K."/>
            <person name="Hua-Van A."/>
            <person name="Jonkers W."/>
            <person name="Kazan K."/>
            <person name="Kodira C.D."/>
            <person name="Koehrsen M."/>
            <person name="Kumar L."/>
            <person name="Lee Y.H."/>
            <person name="Li L."/>
            <person name="Manners J.M."/>
            <person name="Miranda-Saavedra D."/>
            <person name="Mukherjee M."/>
            <person name="Park G."/>
            <person name="Park J."/>
            <person name="Park S.Y."/>
            <person name="Proctor R.H."/>
            <person name="Regev A."/>
            <person name="Ruiz-Roldan M.C."/>
            <person name="Sain D."/>
            <person name="Sakthikumar S."/>
            <person name="Sykes S."/>
            <person name="Schwartz D.C."/>
            <person name="Turgeon B.G."/>
            <person name="Wapinski I."/>
            <person name="Yoder O."/>
            <person name="Young S."/>
            <person name="Zeng Q."/>
            <person name="Zhou S."/>
            <person name="Galagan J."/>
            <person name="Cuomo C.A."/>
            <person name="Kistler H.C."/>
            <person name="Rep M."/>
        </authorList>
    </citation>
    <scope>NUCLEOTIDE SEQUENCE [LARGE SCALE GENOMIC DNA]</scope>
    <source>
        <strain evidence="5">4287</strain>
    </source>
</reference>
<dbReference type="InterPro" id="IPR008251">
    <property type="entry name" value="Chromo_shadow_dom"/>
</dbReference>
<dbReference type="Pfam" id="PF01393">
    <property type="entry name" value="Chromo_shadow"/>
    <property type="match status" value="1"/>
</dbReference>
<dbReference type="RefSeq" id="XP_018251822.1">
    <property type="nucleotide sequence ID" value="XM_018401244.1"/>
</dbReference>